<comment type="caution">
    <text evidence="11">The sequence shown here is derived from an EMBL/GenBank/DDBJ whole genome shotgun (WGS) entry which is preliminary data.</text>
</comment>
<keyword evidence="3 8" id="KW-0812">Transmembrane</keyword>
<dbReference type="GO" id="GO:0005524">
    <property type="term" value="F:ATP binding"/>
    <property type="evidence" value="ECO:0007669"/>
    <property type="project" value="UniProtKB-KW"/>
</dbReference>
<reference evidence="11 12" key="1">
    <citation type="journal article" date="2016" name="Nat. Commun.">
        <title>Thousands of microbial genomes shed light on interconnected biogeochemical processes in an aquifer system.</title>
        <authorList>
            <person name="Anantharaman K."/>
            <person name="Brown C.T."/>
            <person name="Hug L.A."/>
            <person name="Sharon I."/>
            <person name="Castelle C.J."/>
            <person name="Probst A.J."/>
            <person name="Thomas B.C."/>
            <person name="Singh A."/>
            <person name="Wilkins M.J."/>
            <person name="Karaoz U."/>
            <person name="Brodie E.L."/>
            <person name="Williams K.H."/>
            <person name="Hubbard S.S."/>
            <person name="Banfield J.F."/>
        </authorList>
    </citation>
    <scope>NUCLEOTIDE SEQUENCE [LARGE SCALE GENOMIC DNA]</scope>
</reference>
<evidence type="ECO:0000256" key="4">
    <source>
        <dbReference type="ARBA" id="ARBA00022741"/>
    </source>
</evidence>
<dbReference type="FunFam" id="3.40.50.300:FF:000287">
    <property type="entry name" value="Multidrug ABC transporter ATP-binding protein"/>
    <property type="match status" value="1"/>
</dbReference>
<keyword evidence="2" id="KW-0813">Transport</keyword>
<dbReference type="InterPro" id="IPR039421">
    <property type="entry name" value="Type_1_exporter"/>
</dbReference>
<organism evidence="11 12">
    <name type="scientific">Candidatus Vogelbacteria bacterium RIFOXYD2_FULL_44_9</name>
    <dbReference type="NCBI Taxonomy" id="1802441"/>
    <lineage>
        <taxon>Bacteria</taxon>
        <taxon>Candidatus Vogeliibacteriota</taxon>
    </lineage>
</organism>
<dbReference type="InterPro" id="IPR003439">
    <property type="entry name" value="ABC_transporter-like_ATP-bd"/>
</dbReference>
<evidence type="ECO:0000256" key="6">
    <source>
        <dbReference type="ARBA" id="ARBA00022989"/>
    </source>
</evidence>
<evidence type="ECO:0000259" key="9">
    <source>
        <dbReference type="PROSITE" id="PS50893"/>
    </source>
</evidence>
<feature type="transmembrane region" description="Helical" evidence="8">
    <location>
        <begin position="203"/>
        <end position="222"/>
    </location>
</feature>
<feature type="domain" description="ABC transmembrane type-1" evidence="10">
    <location>
        <begin position="60"/>
        <end position="346"/>
    </location>
</feature>
<dbReference type="InterPro" id="IPR017871">
    <property type="entry name" value="ABC_transporter-like_CS"/>
</dbReference>
<keyword evidence="5" id="KW-0067">ATP-binding</keyword>
<dbReference type="Gene3D" id="1.20.1560.10">
    <property type="entry name" value="ABC transporter type 1, transmembrane domain"/>
    <property type="match status" value="1"/>
</dbReference>
<dbReference type="AlphaFoldDB" id="A0A1G2QN72"/>
<dbReference type="Pfam" id="PF00005">
    <property type="entry name" value="ABC_tran"/>
    <property type="match status" value="1"/>
</dbReference>
<dbReference type="PANTHER" id="PTHR24221:SF654">
    <property type="entry name" value="ATP-BINDING CASSETTE SUB-FAMILY B MEMBER 6"/>
    <property type="match status" value="1"/>
</dbReference>
<evidence type="ECO:0000256" key="7">
    <source>
        <dbReference type="ARBA" id="ARBA00023136"/>
    </source>
</evidence>
<name>A0A1G2QN72_9BACT</name>
<dbReference type="GO" id="GO:0034040">
    <property type="term" value="F:ATPase-coupled lipid transmembrane transporter activity"/>
    <property type="evidence" value="ECO:0007669"/>
    <property type="project" value="TreeGrafter"/>
</dbReference>
<dbReference type="SUPFAM" id="SSF52540">
    <property type="entry name" value="P-loop containing nucleoside triphosphate hydrolases"/>
    <property type="match status" value="1"/>
</dbReference>
<evidence type="ECO:0000313" key="12">
    <source>
        <dbReference type="Proteomes" id="UP000177140"/>
    </source>
</evidence>
<keyword evidence="6 8" id="KW-1133">Transmembrane helix</keyword>
<dbReference type="InterPro" id="IPR036640">
    <property type="entry name" value="ABC1_TM_sf"/>
</dbReference>
<evidence type="ECO:0008006" key="13">
    <source>
        <dbReference type="Google" id="ProtNLM"/>
    </source>
</evidence>
<dbReference type="Pfam" id="PF00664">
    <property type="entry name" value="ABC_membrane"/>
    <property type="match status" value="1"/>
</dbReference>
<evidence type="ECO:0000256" key="3">
    <source>
        <dbReference type="ARBA" id="ARBA00022692"/>
    </source>
</evidence>
<dbReference type="Gene3D" id="3.40.50.300">
    <property type="entry name" value="P-loop containing nucleotide triphosphate hydrolases"/>
    <property type="match status" value="1"/>
</dbReference>
<keyword evidence="7 8" id="KW-0472">Membrane</keyword>
<feature type="domain" description="ABC transporter" evidence="9">
    <location>
        <begin position="380"/>
        <end position="614"/>
    </location>
</feature>
<accession>A0A1G2QN72</accession>
<dbReference type="InterPro" id="IPR027417">
    <property type="entry name" value="P-loop_NTPase"/>
</dbReference>
<feature type="transmembrane region" description="Helical" evidence="8">
    <location>
        <begin position="178"/>
        <end position="197"/>
    </location>
</feature>
<dbReference type="GO" id="GO:0005886">
    <property type="term" value="C:plasma membrane"/>
    <property type="evidence" value="ECO:0007669"/>
    <property type="project" value="UniProtKB-SubCell"/>
</dbReference>
<comment type="subcellular location">
    <subcellularLocation>
        <location evidence="1">Cell membrane</location>
        <topology evidence="1">Multi-pass membrane protein</topology>
    </subcellularLocation>
</comment>
<evidence type="ECO:0000256" key="8">
    <source>
        <dbReference type="SAM" id="Phobius"/>
    </source>
</evidence>
<dbReference type="Proteomes" id="UP000177140">
    <property type="component" value="Unassembled WGS sequence"/>
</dbReference>
<dbReference type="PROSITE" id="PS50929">
    <property type="entry name" value="ABC_TM1F"/>
    <property type="match status" value="1"/>
</dbReference>
<evidence type="ECO:0000313" key="11">
    <source>
        <dbReference type="EMBL" id="OHA62084.1"/>
    </source>
</evidence>
<evidence type="ECO:0000256" key="1">
    <source>
        <dbReference type="ARBA" id="ARBA00004651"/>
    </source>
</evidence>
<feature type="transmembrane region" description="Helical" evidence="8">
    <location>
        <begin position="100"/>
        <end position="118"/>
    </location>
</feature>
<dbReference type="GO" id="GO:0016887">
    <property type="term" value="F:ATP hydrolysis activity"/>
    <property type="evidence" value="ECO:0007669"/>
    <property type="project" value="InterPro"/>
</dbReference>
<dbReference type="PROSITE" id="PS00211">
    <property type="entry name" value="ABC_TRANSPORTER_1"/>
    <property type="match status" value="1"/>
</dbReference>
<sequence>MAIPNFLAKSDFAKKDIQRTVFVVLLKSLSNQTFSSMKTNSLQTIKFYYRQALRYRWVALLMLSSSAVSSAMGVIIPLYFKDLFNLIASSTDKNIASITAFHLLLVIASLSLIQWALWRVNNFSANYFESKSLADLSNQCFSYLHLHSSSFFNNNFVGSLVKRVNWFVRGFEAITDRLIFNLVPLIVSVSAIIIVLLGVKPLLALAVLLWVLTFLTVSYIVTRFKLKYDIARNEAESANTALLADTITNNLNVKLFNAYAPEVADYQASSRDVQQKRKFAWDIWAVFESFQGLLSVVLEIGIFYIAITLWRQGILTIGDFALIQVYIVVILAQVWDFGRIIRQFYESLSDAEEMTEILITPHEIVDIHGAKELVVNRGEIAFKNVTFNYNETRTVIDKMNLTITPGEKIAFIGPSGAGKTTIIKLLFRMHDLTAGQITIDDQNIARVTQESLWRNVSLVPQDPLLFHRSLMENIRYGRAGATDEQVIEVAKKARCHDFISRQEKGYETFVGERGVKLSGGERQRVAIARAILRNAPILVLDEATSSLDSESEHLIQEALEELMKAKTVLMVAHRLSTIRQADRIIVIEDGQITEQGNHDELANKDSGTYAKLWQLQAGGFIED</sequence>
<evidence type="ECO:0000259" key="10">
    <source>
        <dbReference type="PROSITE" id="PS50929"/>
    </source>
</evidence>
<dbReference type="PANTHER" id="PTHR24221">
    <property type="entry name" value="ATP-BINDING CASSETTE SUB-FAMILY B"/>
    <property type="match status" value="1"/>
</dbReference>
<proteinExistence type="predicted"/>
<keyword evidence="4" id="KW-0547">Nucleotide-binding</keyword>
<evidence type="ECO:0000256" key="5">
    <source>
        <dbReference type="ARBA" id="ARBA00022840"/>
    </source>
</evidence>
<feature type="transmembrane region" description="Helical" evidence="8">
    <location>
        <begin position="57"/>
        <end position="80"/>
    </location>
</feature>
<dbReference type="SMART" id="SM00382">
    <property type="entry name" value="AAA"/>
    <property type="match status" value="1"/>
</dbReference>
<dbReference type="GO" id="GO:0140359">
    <property type="term" value="F:ABC-type transporter activity"/>
    <property type="evidence" value="ECO:0007669"/>
    <property type="project" value="InterPro"/>
</dbReference>
<dbReference type="InterPro" id="IPR011527">
    <property type="entry name" value="ABC1_TM_dom"/>
</dbReference>
<evidence type="ECO:0000256" key="2">
    <source>
        <dbReference type="ARBA" id="ARBA00022448"/>
    </source>
</evidence>
<feature type="transmembrane region" description="Helical" evidence="8">
    <location>
        <begin position="313"/>
        <end position="335"/>
    </location>
</feature>
<gene>
    <name evidence="11" type="ORF">A2556_01290</name>
</gene>
<dbReference type="SUPFAM" id="SSF90123">
    <property type="entry name" value="ABC transporter transmembrane region"/>
    <property type="match status" value="1"/>
</dbReference>
<protein>
    <recommendedName>
        <fullName evidence="13">ABC transporter ATP-binding protein</fullName>
    </recommendedName>
</protein>
<dbReference type="InterPro" id="IPR003593">
    <property type="entry name" value="AAA+_ATPase"/>
</dbReference>
<feature type="transmembrane region" description="Helical" evidence="8">
    <location>
        <begin position="283"/>
        <end position="307"/>
    </location>
</feature>
<dbReference type="EMBL" id="MHTM01000021">
    <property type="protein sequence ID" value="OHA62084.1"/>
    <property type="molecule type" value="Genomic_DNA"/>
</dbReference>
<dbReference type="PROSITE" id="PS50893">
    <property type="entry name" value="ABC_TRANSPORTER_2"/>
    <property type="match status" value="1"/>
</dbReference>